<sequence>MGTAETHNLPIEVNSETLTSVFEEGRQSLRLNFYPPYVNANKVMVGLSLHSDASGLSQVYHCILNLSGDPSMCLTLQFPQAKHAWVPTQTIME</sequence>
<proteinExistence type="predicted"/>
<reference evidence="2" key="1">
    <citation type="submission" date="2013-01" db="EMBL/GenBank/DDBJ databases">
        <title>Draft Genome Sequence of a Mulberry Tree, Morus notabilis C.K. Schneid.</title>
        <authorList>
            <person name="He N."/>
            <person name="Zhao S."/>
        </authorList>
    </citation>
    <scope>NUCLEOTIDE SEQUENCE</scope>
</reference>
<accession>W9RZ24</accession>
<evidence type="ECO:0000313" key="1">
    <source>
        <dbReference type="EMBL" id="EXB99788.1"/>
    </source>
</evidence>
<dbReference type="EMBL" id="KE345304">
    <property type="protein sequence ID" value="EXB99788.1"/>
    <property type="molecule type" value="Genomic_DNA"/>
</dbReference>
<name>W9RZ24_9ROSA</name>
<dbReference type="Proteomes" id="UP000030645">
    <property type="component" value="Unassembled WGS sequence"/>
</dbReference>
<dbReference type="AlphaFoldDB" id="W9RZ24"/>
<organism evidence="1 2">
    <name type="scientific">Morus notabilis</name>
    <dbReference type="NCBI Taxonomy" id="981085"/>
    <lineage>
        <taxon>Eukaryota</taxon>
        <taxon>Viridiplantae</taxon>
        <taxon>Streptophyta</taxon>
        <taxon>Embryophyta</taxon>
        <taxon>Tracheophyta</taxon>
        <taxon>Spermatophyta</taxon>
        <taxon>Magnoliopsida</taxon>
        <taxon>eudicotyledons</taxon>
        <taxon>Gunneridae</taxon>
        <taxon>Pentapetalae</taxon>
        <taxon>rosids</taxon>
        <taxon>fabids</taxon>
        <taxon>Rosales</taxon>
        <taxon>Moraceae</taxon>
        <taxon>Moreae</taxon>
        <taxon>Morus</taxon>
    </lineage>
</organism>
<protein>
    <submittedName>
        <fullName evidence="1">Uncharacterized protein</fullName>
    </submittedName>
</protein>
<dbReference type="SUPFAM" id="SSF51197">
    <property type="entry name" value="Clavaminate synthase-like"/>
    <property type="match status" value="1"/>
</dbReference>
<keyword evidence="2" id="KW-1185">Reference proteome</keyword>
<evidence type="ECO:0000313" key="2">
    <source>
        <dbReference type="Proteomes" id="UP000030645"/>
    </source>
</evidence>
<gene>
    <name evidence="1" type="ORF">L484_023321</name>
</gene>